<accession>A0AC34F2P4</accession>
<sequence length="126" mass="14321">MLHVEKHHLLARIFICKGFENDANLPSLKSLNSWSKSNQHLSSKFLHIDCGSEVEEKFKNAKSSNLNKSTLSLHITAYENLSEASNEFSSENEEEEGMKNERAGSNKKWEIMKQFSADSQSKTEVT</sequence>
<evidence type="ECO:0000313" key="2">
    <source>
        <dbReference type="WBParaSite" id="ES5_v2.g11237.t1"/>
    </source>
</evidence>
<dbReference type="WBParaSite" id="ES5_v2.g11237.t1">
    <property type="protein sequence ID" value="ES5_v2.g11237.t1"/>
    <property type="gene ID" value="ES5_v2.g11237"/>
</dbReference>
<proteinExistence type="predicted"/>
<protein>
    <submittedName>
        <fullName evidence="2">Uncharacterized protein</fullName>
    </submittedName>
</protein>
<evidence type="ECO:0000313" key="1">
    <source>
        <dbReference type="Proteomes" id="UP000887579"/>
    </source>
</evidence>
<name>A0AC34F2P4_9BILA</name>
<reference evidence="2" key="1">
    <citation type="submission" date="2022-11" db="UniProtKB">
        <authorList>
            <consortium name="WormBaseParasite"/>
        </authorList>
    </citation>
    <scope>IDENTIFICATION</scope>
</reference>
<dbReference type="Proteomes" id="UP000887579">
    <property type="component" value="Unplaced"/>
</dbReference>
<organism evidence="1 2">
    <name type="scientific">Panagrolaimus sp. ES5</name>
    <dbReference type="NCBI Taxonomy" id="591445"/>
    <lineage>
        <taxon>Eukaryota</taxon>
        <taxon>Metazoa</taxon>
        <taxon>Ecdysozoa</taxon>
        <taxon>Nematoda</taxon>
        <taxon>Chromadorea</taxon>
        <taxon>Rhabditida</taxon>
        <taxon>Tylenchina</taxon>
        <taxon>Panagrolaimomorpha</taxon>
        <taxon>Panagrolaimoidea</taxon>
        <taxon>Panagrolaimidae</taxon>
        <taxon>Panagrolaimus</taxon>
    </lineage>
</organism>